<accession>A0A9X1NBA3</accession>
<gene>
    <name evidence="3" type="ORF">LR394_08625</name>
</gene>
<keyword evidence="4" id="KW-1185">Reference proteome</keyword>
<evidence type="ECO:0000313" key="3">
    <source>
        <dbReference type="EMBL" id="MCD5310958.1"/>
    </source>
</evidence>
<comment type="caution">
    <text evidence="3">The sequence shown here is derived from an EMBL/GenBank/DDBJ whole genome shotgun (WGS) entry which is preliminary data.</text>
</comment>
<sequence>MGTAPEIFISYRNVSLGWAVTLDQALRAAYGDERVFRAGRSIPPGDLYEEVILRAAAGCRLMLCIVGPTWLAAGPDGVRLVDREQDFVRREIGAALGSGAHIVPVLVENAPRMSGSQLPDDIARFGALQSEQLRGQAVDDDLKRILEHLATIITPLGAAAHPGPPPDAVPRTSGFTPFEDGAPYVSPGKELAPRELAELVENLLRIPEFAGPGFRDELTAMLDPGITGTLRRSSRPRSEALNLVTTCARFAGGLLALLHALQVCAGDLPEVRRFHASVASVL</sequence>
<dbReference type="InterPro" id="IPR000157">
    <property type="entry name" value="TIR_dom"/>
</dbReference>
<dbReference type="AlphaFoldDB" id="A0A9X1NBA3"/>
<name>A0A9X1NBA3_9ACTN</name>
<dbReference type="EMBL" id="JAJOMB010000003">
    <property type="protein sequence ID" value="MCD5310958.1"/>
    <property type="molecule type" value="Genomic_DNA"/>
</dbReference>
<dbReference type="RefSeq" id="WP_231440134.1">
    <property type="nucleotide sequence ID" value="NZ_JAJOMB010000003.1"/>
</dbReference>
<evidence type="ECO:0000313" key="4">
    <source>
        <dbReference type="Proteomes" id="UP001138997"/>
    </source>
</evidence>
<evidence type="ECO:0000259" key="2">
    <source>
        <dbReference type="Pfam" id="PF19956"/>
    </source>
</evidence>
<dbReference type="Pfam" id="PF13676">
    <property type="entry name" value="TIR_2"/>
    <property type="match status" value="1"/>
</dbReference>
<reference evidence="3" key="1">
    <citation type="submission" date="2021-11" db="EMBL/GenBank/DDBJ databases">
        <title>Streptomyces corallinus and Kineosporia corallina sp. nov., two new coral-derived marine actinobacteria.</title>
        <authorList>
            <person name="Buangrab K."/>
            <person name="Sutthacheep M."/>
            <person name="Yeemin T."/>
            <person name="Harunari E."/>
            <person name="Igarashi Y."/>
            <person name="Sripreechasak P."/>
            <person name="Kanchanasin P."/>
            <person name="Tanasupawat S."/>
            <person name="Phongsopitanun W."/>
        </authorList>
    </citation>
    <scope>NUCLEOTIDE SEQUENCE</scope>
    <source>
        <strain evidence="3">JCM 31032</strain>
    </source>
</reference>
<dbReference type="InterPro" id="IPR035897">
    <property type="entry name" value="Toll_tir_struct_dom_sf"/>
</dbReference>
<feature type="domain" description="TIR" evidence="1">
    <location>
        <begin position="7"/>
        <end position="144"/>
    </location>
</feature>
<dbReference type="SUPFAM" id="SSF52200">
    <property type="entry name" value="Toll/Interleukin receptor TIR domain"/>
    <property type="match status" value="1"/>
</dbReference>
<evidence type="ECO:0000259" key="1">
    <source>
        <dbReference type="Pfam" id="PF13676"/>
    </source>
</evidence>
<protein>
    <submittedName>
        <fullName evidence="3">Toll/interleukin-1 receptor domain-containing protein</fullName>
    </submittedName>
</protein>
<dbReference type="Gene3D" id="3.40.50.10140">
    <property type="entry name" value="Toll/interleukin-1 receptor homology (TIR) domain"/>
    <property type="match status" value="1"/>
</dbReference>
<keyword evidence="3" id="KW-0675">Receptor</keyword>
<organism evidence="3 4">
    <name type="scientific">Kineosporia babensis</name>
    <dbReference type="NCBI Taxonomy" id="499548"/>
    <lineage>
        <taxon>Bacteria</taxon>
        <taxon>Bacillati</taxon>
        <taxon>Actinomycetota</taxon>
        <taxon>Actinomycetes</taxon>
        <taxon>Kineosporiales</taxon>
        <taxon>Kineosporiaceae</taxon>
        <taxon>Kineosporia</taxon>
    </lineage>
</organism>
<dbReference type="Pfam" id="PF19956">
    <property type="entry name" value="EAD2"/>
    <property type="match status" value="1"/>
</dbReference>
<dbReference type="GO" id="GO:0007165">
    <property type="term" value="P:signal transduction"/>
    <property type="evidence" value="ECO:0007669"/>
    <property type="project" value="InterPro"/>
</dbReference>
<proteinExistence type="predicted"/>
<dbReference type="InterPro" id="IPR045431">
    <property type="entry name" value="EAD2"/>
</dbReference>
<feature type="domain" description="Effector-associated" evidence="2">
    <location>
        <begin position="200"/>
        <end position="278"/>
    </location>
</feature>
<dbReference type="Proteomes" id="UP001138997">
    <property type="component" value="Unassembled WGS sequence"/>
</dbReference>